<keyword evidence="11" id="KW-0547">Nucleotide-binding</keyword>
<dbReference type="SMART" id="SM00448">
    <property type="entry name" value="REC"/>
    <property type="match status" value="1"/>
</dbReference>
<feature type="coiled-coil region" evidence="8">
    <location>
        <begin position="182"/>
        <end position="209"/>
    </location>
</feature>
<name>A0ABY5LLY2_9VIBR</name>
<dbReference type="PROSITE" id="PS50109">
    <property type="entry name" value="HIS_KIN"/>
    <property type="match status" value="1"/>
</dbReference>
<keyword evidence="6" id="KW-0378">Hydrolase</keyword>
<keyword evidence="5" id="KW-0418">Kinase</keyword>
<dbReference type="CDD" id="cd16922">
    <property type="entry name" value="HATPase_EvgS-ArcB-TorS-like"/>
    <property type="match status" value="1"/>
</dbReference>
<dbReference type="InterPro" id="IPR003661">
    <property type="entry name" value="HisK_dim/P_dom"/>
</dbReference>
<sequence>MCLKIKEQLCEALIELKQSQEREARLVSENRSILDAISSITSASNKQQIFHELNKVLSLYIEFTDFIVLSKNVDEKAFRTILSSNSVFDNAGWFNSSKFERALKGESIILFEPAKLTEFSNLEQPQKAAIKSALLTGVKTTVTESIILLVGDKAGKFSLSSSETLSKFRPLIERALTDIEHKEQLQQLVEVRTQQLKQAQLKAEQANKSKSRFLAMMSHELRTPLNAVLGYIDVLSQDKKLTTQLDILEQMESSAEHLLVLINDILELSRIESGGFQVKLRWVNLHSEFTYILEHFHHLSTAKGLDFSTSIEFEKDMLFHLDPARVMQIVFNLLGNAVKFTESGSVSLKAQLVNSNLTITVQDTGIGIDESRLQAVFSQFKQADDSITRKYGGSGLGLTISKHLVELMNGEIALESSLGEGSTFSIKLPVSVKSELNEEHIANNIVNVPTSSLKILVVEDTETNQMVIKLLLEKLGHKVVMLSNGEESVDYLKENMHHVDLIFMDVSMPVMDGITATRKIRQFCTKTPIIALTAHAMDQDKQTCLDAGMNAFVSKPIRSAEIQSAIETVLIY</sequence>
<comment type="catalytic activity">
    <reaction evidence="1">
        <text>ATP + protein L-histidine = ADP + protein N-phospho-L-histidine.</text>
        <dbReference type="EC" id="2.7.13.3"/>
    </reaction>
</comment>
<dbReference type="PANTHER" id="PTHR43047">
    <property type="entry name" value="TWO-COMPONENT HISTIDINE PROTEIN KINASE"/>
    <property type="match status" value="1"/>
</dbReference>
<keyword evidence="12" id="KW-1185">Reference proteome</keyword>
<protein>
    <recommendedName>
        <fullName evidence="2">histidine kinase</fullName>
        <ecNumber evidence="2">2.7.13.3</ecNumber>
    </recommendedName>
</protein>
<feature type="domain" description="Response regulatory" evidence="10">
    <location>
        <begin position="454"/>
        <end position="570"/>
    </location>
</feature>
<evidence type="ECO:0000256" key="2">
    <source>
        <dbReference type="ARBA" id="ARBA00012438"/>
    </source>
</evidence>
<evidence type="ECO:0000259" key="9">
    <source>
        <dbReference type="PROSITE" id="PS50109"/>
    </source>
</evidence>
<feature type="modified residue" description="4-aspartylphosphate" evidence="7">
    <location>
        <position position="505"/>
    </location>
</feature>
<dbReference type="InterPro" id="IPR005467">
    <property type="entry name" value="His_kinase_dom"/>
</dbReference>
<evidence type="ECO:0000313" key="11">
    <source>
        <dbReference type="EMBL" id="UUM31788.1"/>
    </source>
</evidence>
<dbReference type="SUPFAM" id="SSF47384">
    <property type="entry name" value="Homodimeric domain of signal transducing histidine kinase"/>
    <property type="match status" value="1"/>
</dbReference>
<dbReference type="InterPro" id="IPR036890">
    <property type="entry name" value="HATPase_C_sf"/>
</dbReference>
<dbReference type="EC" id="2.7.13.3" evidence="2"/>
<dbReference type="Gene3D" id="3.30.565.10">
    <property type="entry name" value="Histidine kinase-like ATPase, C-terminal domain"/>
    <property type="match status" value="1"/>
</dbReference>
<dbReference type="PANTHER" id="PTHR43047:SF64">
    <property type="entry name" value="HISTIDINE KINASE CONTAINING CHEY-HOMOLOGOUS RECEIVER DOMAIN AND PAS DOMAIN-RELATED"/>
    <property type="match status" value="1"/>
</dbReference>
<evidence type="ECO:0000256" key="6">
    <source>
        <dbReference type="ARBA" id="ARBA00022801"/>
    </source>
</evidence>
<gene>
    <name evidence="11" type="ORF">NP165_06555</name>
</gene>
<dbReference type="Proteomes" id="UP001058602">
    <property type="component" value="Chromosome 1"/>
</dbReference>
<organism evidence="11 12">
    <name type="scientific">Vibrio japonicus</name>
    <dbReference type="NCBI Taxonomy" id="1824638"/>
    <lineage>
        <taxon>Bacteria</taxon>
        <taxon>Pseudomonadati</taxon>
        <taxon>Pseudomonadota</taxon>
        <taxon>Gammaproteobacteria</taxon>
        <taxon>Vibrionales</taxon>
        <taxon>Vibrionaceae</taxon>
        <taxon>Vibrio</taxon>
    </lineage>
</organism>
<evidence type="ECO:0000256" key="4">
    <source>
        <dbReference type="ARBA" id="ARBA00022679"/>
    </source>
</evidence>
<dbReference type="SUPFAM" id="SSF55874">
    <property type="entry name" value="ATPase domain of HSP90 chaperone/DNA topoisomerase II/histidine kinase"/>
    <property type="match status" value="1"/>
</dbReference>
<keyword evidence="11" id="KW-0067">ATP-binding</keyword>
<evidence type="ECO:0000256" key="8">
    <source>
        <dbReference type="SAM" id="Coils"/>
    </source>
</evidence>
<dbReference type="InterPro" id="IPR001789">
    <property type="entry name" value="Sig_transdc_resp-reg_receiver"/>
</dbReference>
<evidence type="ECO:0000256" key="1">
    <source>
        <dbReference type="ARBA" id="ARBA00000085"/>
    </source>
</evidence>
<dbReference type="InterPro" id="IPR036097">
    <property type="entry name" value="HisK_dim/P_sf"/>
</dbReference>
<dbReference type="RefSeq" id="WP_257085514.1">
    <property type="nucleotide sequence ID" value="NZ_CP102096.1"/>
</dbReference>
<dbReference type="CDD" id="cd00082">
    <property type="entry name" value="HisKA"/>
    <property type="match status" value="1"/>
</dbReference>
<evidence type="ECO:0000256" key="3">
    <source>
        <dbReference type="ARBA" id="ARBA00022553"/>
    </source>
</evidence>
<dbReference type="InterPro" id="IPR004358">
    <property type="entry name" value="Sig_transdc_His_kin-like_C"/>
</dbReference>
<dbReference type="CDD" id="cd17546">
    <property type="entry name" value="REC_hyHK_CKI1_RcsC-like"/>
    <property type="match status" value="1"/>
</dbReference>
<dbReference type="Pfam" id="PF00512">
    <property type="entry name" value="HisKA"/>
    <property type="match status" value="1"/>
</dbReference>
<accession>A0ABY5LLY2</accession>
<evidence type="ECO:0000313" key="12">
    <source>
        <dbReference type="Proteomes" id="UP001058602"/>
    </source>
</evidence>
<evidence type="ECO:0000259" key="10">
    <source>
        <dbReference type="PROSITE" id="PS50110"/>
    </source>
</evidence>
<keyword evidence="4" id="KW-0808">Transferase</keyword>
<evidence type="ECO:0000256" key="7">
    <source>
        <dbReference type="PROSITE-ProRule" id="PRU00169"/>
    </source>
</evidence>
<dbReference type="InterPro" id="IPR003594">
    <property type="entry name" value="HATPase_dom"/>
</dbReference>
<dbReference type="EMBL" id="CP102096">
    <property type="protein sequence ID" value="UUM31788.1"/>
    <property type="molecule type" value="Genomic_DNA"/>
</dbReference>
<keyword evidence="3 7" id="KW-0597">Phosphoprotein</keyword>
<dbReference type="Gene3D" id="1.10.287.130">
    <property type="match status" value="1"/>
</dbReference>
<dbReference type="PRINTS" id="PR00344">
    <property type="entry name" value="BCTRLSENSOR"/>
</dbReference>
<dbReference type="Gene3D" id="3.40.50.2300">
    <property type="match status" value="1"/>
</dbReference>
<dbReference type="GO" id="GO:0005524">
    <property type="term" value="F:ATP binding"/>
    <property type="evidence" value="ECO:0007669"/>
    <property type="project" value="UniProtKB-KW"/>
</dbReference>
<dbReference type="SMART" id="SM00388">
    <property type="entry name" value="HisKA"/>
    <property type="match status" value="1"/>
</dbReference>
<reference evidence="11" key="1">
    <citation type="submission" date="2022-07" db="EMBL/GenBank/DDBJ databases">
        <title>Complete genome of Vibrio japonicus strain JCM 31412T and phylogenomic assessment of the Nereis clade of the genus Vibrio.</title>
        <authorList>
            <person name="Shlafstein M.D."/>
            <person name="Emsley S.A."/>
            <person name="Ushijima B."/>
            <person name="Videau P."/>
            <person name="Saw J.H."/>
        </authorList>
    </citation>
    <scope>NUCLEOTIDE SEQUENCE</scope>
    <source>
        <strain evidence="11">JCM 31412</strain>
    </source>
</reference>
<dbReference type="Pfam" id="PF00072">
    <property type="entry name" value="Response_reg"/>
    <property type="match status" value="1"/>
</dbReference>
<dbReference type="SUPFAM" id="SSF52172">
    <property type="entry name" value="CheY-like"/>
    <property type="match status" value="1"/>
</dbReference>
<dbReference type="SMART" id="SM00387">
    <property type="entry name" value="HATPase_c"/>
    <property type="match status" value="1"/>
</dbReference>
<evidence type="ECO:0000256" key="5">
    <source>
        <dbReference type="ARBA" id="ARBA00022777"/>
    </source>
</evidence>
<dbReference type="PROSITE" id="PS50110">
    <property type="entry name" value="RESPONSE_REGULATORY"/>
    <property type="match status" value="1"/>
</dbReference>
<proteinExistence type="predicted"/>
<feature type="domain" description="Histidine kinase" evidence="9">
    <location>
        <begin position="216"/>
        <end position="432"/>
    </location>
</feature>
<dbReference type="Pfam" id="PF02518">
    <property type="entry name" value="HATPase_c"/>
    <property type="match status" value="1"/>
</dbReference>
<keyword evidence="8" id="KW-0175">Coiled coil</keyword>
<dbReference type="InterPro" id="IPR011006">
    <property type="entry name" value="CheY-like_superfamily"/>
</dbReference>